<gene>
    <name evidence="4" type="ORF">Asppvi_010120</name>
</gene>
<dbReference type="Pfam" id="PF07938">
    <property type="entry name" value="Fungal_lectin"/>
    <property type="match status" value="1"/>
</dbReference>
<keyword evidence="5" id="KW-1185">Reference proteome</keyword>
<dbReference type="RefSeq" id="XP_043161901.1">
    <property type="nucleotide sequence ID" value="XM_043305966.1"/>
</dbReference>
<name>A0A9P3BKT7_9EURO</name>
<accession>A0A9P3BKT7</accession>
<evidence type="ECO:0000256" key="3">
    <source>
        <dbReference type="ARBA" id="ARBA00022734"/>
    </source>
</evidence>
<comment type="similarity">
    <text evidence="1">Belongs to the fungal fucose-specific lectin family.</text>
</comment>
<proteinExistence type="inferred from homology"/>
<protein>
    <recommendedName>
        <fullName evidence="2">Fucose-specific lectin</fullName>
    </recommendedName>
</protein>
<dbReference type="InterPro" id="IPR012475">
    <property type="entry name" value="Fungal_lectin"/>
</dbReference>
<dbReference type="EMBL" id="BHVY01000008">
    <property type="protein sequence ID" value="GIJ91155.1"/>
    <property type="molecule type" value="Genomic_DNA"/>
</dbReference>
<dbReference type="Proteomes" id="UP001043456">
    <property type="component" value="Unassembled WGS sequence"/>
</dbReference>
<dbReference type="Gene3D" id="2.120.10.70">
    <property type="entry name" value="Fucose-specific lectin"/>
    <property type="match status" value="1"/>
</dbReference>
<dbReference type="GeneID" id="67008730"/>
<organism evidence="4 5">
    <name type="scientific">Aspergillus pseudoviridinutans</name>
    <dbReference type="NCBI Taxonomy" id="1517512"/>
    <lineage>
        <taxon>Eukaryota</taxon>
        <taxon>Fungi</taxon>
        <taxon>Dikarya</taxon>
        <taxon>Ascomycota</taxon>
        <taxon>Pezizomycotina</taxon>
        <taxon>Eurotiomycetes</taxon>
        <taxon>Eurotiomycetidae</taxon>
        <taxon>Eurotiales</taxon>
        <taxon>Aspergillaceae</taxon>
        <taxon>Aspergillus</taxon>
        <taxon>Aspergillus subgen. Fumigati</taxon>
    </lineage>
</organism>
<evidence type="ECO:0000256" key="1">
    <source>
        <dbReference type="ARBA" id="ARBA00009042"/>
    </source>
</evidence>
<comment type="caution">
    <text evidence="4">The sequence shown here is derived from an EMBL/GenBank/DDBJ whole genome shotgun (WGS) entry which is preliminary data.</text>
</comment>
<evidence type="ECO:0000313" key="4">
    <source>
        <dbReference type="EMBL" id="GIJ91155.1"/>
    </source>
</evidence>
<keyword evidence="3" id="KW-0430">Lectin</keyword>
<dbReference type="OrthoDB" id="407298at2759"/>
<evidence type="ECO:0000313" key="5">
    <source>
        <dbReference type="Proteomes" id="UP001043456"/>
    </source>
</evidence>
<sequence length="160" mass="17778">MQNNAAAHTGPEGSGTSHFFYTTSGGRLASFIKGDKDRYYKQQSITISGGFTIDTKKKTPISAIGYMLSDDSQLRVYYVAMDGKLKELCWSKSKGYFPGALSKKNYVVADASGLAASVDKGLIEVYCKLEKYDDSYARIWLSDPKTETWNDETLVQSDLY</sequence>
<dbReference type="GO" id="GO:0030246">
    <property type="term" value="F:carbohydrate binding"/>
    <property type="evidence" value="ECO:0007669"/>
    <property type="project" value="UniProtKB-KW"/>
</dbReference>
<reference evidence="4 5" key="1">
    <citation type="submission" date="2018-10" db="EMBL/GenBank/DDBJ databases">
        <title>Pan-genome distribution and transcriptional activeness of fungal secondary metabolism genes in Aspergillus section Fumigati.</title>
        <authorList>
            <person name="Takahashi H."/>
            <person name="Umemura M."/>
            <person name="Ninomiya A."/>
            <person name="Kusuya Y."/>
            <person name="Urayama S."/>
            <person name="Shimizu M."/>
            <person name="Watanabe A."/>
            <person name="Kamei K."/>
            <person name="Yaguchi T."/>
            <person name="Hagiwara D."/>
        </authorList>
    </citation>
    <scope>NUCLEOTIDE SEQUENCE [LARGE SCALE GENOMIC DNA]</scope>
    <source>
        <strain evidence="4 5">IFM 55266</strain>
    </source>
</reference>
<evidence type="ECO:0000256" key="2">
    <source>
        <dbReference type="ARBA" id="ARBA00015560"/>
    </source>
</evidence>
<dbReference type="SUPFAM" id="SSF89372">
    <property type="entry name" value="Fucose-specific lectin"/>
    <property type="match status" value="1"/>
</dbReference>
<dbReference type="AlphaFoldDB" id="A0A9P3BKT7"/>